<dbReference type="PRINTS" id="PR00371">
    <property type="entry name" value="FPNCR"/>
</dbReference>
<keyword evidence="7" id="KW-0442">Lipid degradation</keyword>
<keyword evidence="9" id="KW-0408">Iron</keyword>
<dbReference type="OrthoDB" id="9796486at2"/>
<dbReference type="Pfam" id="PF00175">
    <property type="entry name" value="NAD_binding_1"/>
    <property type="match status" value="1"/>
</dbReference>
<keyword evidence="5" id="KW-0479">Metal-binding</keyword>
<keyword evidence="12" id="KW-0753">Steroid metabolism</keyword>
<protein>
    <recommendedName>
        <fullName evidence="16">3-ketosteroid-9-alpha-monooxygenase, ferredoxin reductase component</fullName>
        <ecNumber evidence="15">1.14.15.30</ecNumber>
    </recommendedName>
    <alternativeName>
        <fullName evidence="17">3-ketosteroid-9-alpha-hydroxylase, ferredoxin reductase component</fullName>
    </alternativeName>
    <alternativeName>
        <fullName evidence="18">Androsta-1,4-diene-3,17-dione 9-alpha-hydroxylase</fullName>
    </alternativeName>
    <alternativeName>
        <fullName evidence="13">Rieske-type oxygenase</fullName>
    </alternativeName>
</protein>
<dbReference type="GO" id="GO:0046872">
    <property type="term" value="F:metal ion binding"/>
    <property type="evidence" value="ECO:0007669"/>
    <property type="project" value="UniProtKB-KW"/>
</dbReference>
<dbReference type="KEGG" id="nyu:D7D52_09485"/>
<accession>A0A386ZC37</accession>
<dbReference type="GO" id="GO:0008203">
    <property type="term" value="P:cholesterol metabolic process"/>
    <property type="evidence" value="ECO:0007669"/>
    <property type="project" value="UniProtKB-KW"/>
</dbReference>
<evidence type="ECO:0000256" key="5">
    <source>
        <dbReference type="ARBA" id="ARBA00022723"/>
    </source>
</evidence>
<evidence type="ECO:0000256" key="10">
    <source>
        <dbReference type="ARBA" id="ARBA00023014"/>
    </source>
</evidence>
<dbReference type="SUPFAM" id="SSF52343">
    <property type="entry name" value="Ferredoxin reductase-like, C-terminal NADP-linked domain"/>
    <property type="match status" value="1"/>
</dbReference>
<dbReference type="Pfam" id="PF00111">
    <property type="entry name" value="Fer2"/>
    <property type="match status" value="1"/>
</dbReference>
<evidence type="ECO:0000256" key="3">
    <source>
        <dbReference type="ARBA" id="ARBA00022630"/>
    </source>
</evidence>
<dbReference type="InterPro" id="IPR001433">
    <property type="entry name" value="OxRdtase_FAD/NAD-bd"/>
</dbReference>
<dbReference type="SUPFAM" id="SSF54292">
    <property type="entry name" value="2Fe-2S ferredoxin-like"/>
    <property type="match status" value="1"/>
</dbReference>
<reference evidence="21 22" key="1">
    <citation type="submission" date="2018-09" db="EMBL/GenBank/DDBJ databases">
        <title>Nocardia yunnanensis sp. nov., an actinomycete isolated from a soil sample.</title>
        <authorList>
            <person name="Zhang J."/>
        </authorList>
    </citation>
    <scope>NUCLEOTIDE SEQUENCE [LARGE SCALE GENOMIC DNA]</scope>
    <source>
        <strain evidence="21 22">CFHS0054</strain>
    </source>
</reference>
<dbReference type="CDD" id="cd06214">
    <property type="entry name" value="PA_degradation_oxidoreductase_like"/>
    <property type="match status" value="1"/>
</dbReference>
<organism evidence="21 22">
    <name type="scientific">Nocardia yunnanensis</name>
    <dbReference type="NCBI Taxonomy" id="2382165"/>
    <lineage>
        <taxon>Bacteria</taxon>
        <taxon>Bacillati</taxon>
        <taxon>Actinomycetota</taxon>
        <taxon>Actinomycetes</taxon>
        <taxon>Mycobacteriales</taxon>
        <taxon>Nocardiaceae</taxon>
        <taxon>Nocardia</taxon>
    </lineage>
</organism>
<evidence type="ECO:0000256" key="9">
    <source>
        <dbReference type="ARBA" id="ARBA00023004"/>
    </source>
</evidence>
<dbReference type="Gene3D" id="3.10.20.30">
    <property type="match status" value="1"/>
</dbReference>
<dbReference type="Pfam" id="PF00970">
    <property type="entry name" value="FAD_binding_6"/>
    <property type="match status" value="1"/>
</dbReference>
<dbReference type="InterPro" id="IPR006058">
    <property type="entry name" value="2Fe2S_fd_BS"/>
</dbReference>
<sequence>MTVTELDADTAALEAEAAATARTGGIASVRVVRVVRETADAVSLELAPASAHAERFAYRPGQFLTLRIPSELTGSVSRCYSLSSAPHEDGPLKVTVKRTSDGYGSNWLCDNATEGLILDVLPPAGVFTPESLDTDLLLFAGGSGITPVLSILKSVLARGTGHCTLIYANQHENSVIFAAELAGLAAAHPDRLLVLHWLQSVQGLPSVAALAALARPWAGREVFVCGPGPFMDAVTAAMADLGADRKRVHSEKFVSLAGNPFETGTAATPVVDDADTAVARVELDGENHQLAWPRQQTLLDTLLAQGLDAPYSCKEGACSACVCRVVSGEVSMRRNEILEEADIADGYVLACQAIPVTDDVTVTYD</sequence>
<dbReference type="Gene3D" id="3.40.50.80">
    <property type="entry name" value="Nucleotide-binding domain of ferredoxin-NADP reductase (FNR) module"/>
    <property type="match status" value="1"/>
</dbReference>
<evidence type="ECO:0000256" key="13">
    <source>
        <dbReference type="ARBA" id="ARBA00030944"/>
    </source>
</evidence>
<dbReference type="RefSeq" id="WP_120735982.1">
    <property type="nucleotide sequence ID" value="NZ_CP032568.1"/>
</dbReference>
<comment type="catalytic activity">
    <reaction evidence="14">
        <text>androsta-1,4-diene-3,17-dione + 2 reduced [2Fe-2S]-[ferredoxin] + O2 + 2 H(+) = 9alpha-hydroxyandrosta-1,4-diene-3,17-dione + 2 oxidized [2Fe-2S]-[ferredoxin] + H2O</text>
        <dbReference type="Rhea" id="RHEA:32199"/>
        <dbReference type="Rhea" id="RHEA-COMP:10000"/>
        <dbReference type="Rhea" id="RHEA-COMP:10001"/>
        <dbReference type="ChEBI" id="CHEBI:15377"/>
        <dbReference type="ChEBI" id="CHEBI:15378"/>
        <dbReference type="ChEBI" id="CHEBI:15379"/>
        <dbReference type="ChEBI" id="CHEBI:33737"/>
        <dbReference type="ChEBI" id="CHEBI:33738"/>
        <dbReference type="ChEBI" id="CHEBI:40799"/>
        <dbReference type="ChEBI" id="CHEBI:63641"/>
        <dbReference type="EC" id="1.14.15.30"/>
    </reaction>
</comment>
<keyword evidence="3" id="KW-0285">Flavoprotein</keyword>
<dbReference type="InterPro" id="IPR001709">
    <property type="entry name" value="Flavoprot_Pyr_Nucl_cyt_Rdtase"/>
</dbReference>
<dbReference type="SUPFAM" id="SSF63380">
    <property type="entry name" value="Riboflavin synthase domain-like"/>
    <property type="match status" value="1"/>
</dbReference>
<dbReference type="EC" id="1.14.15.30" evidence="15"/>
<feature type="domain" description="2Fe-2S ferredoxin-type" evidence="19">
    <location>
        <begin position="279"/>
        <end position="365"/>
    </location>
</feature>
<evidence type="ECO:0000256" key="8">
    <source>
        <dbReference type="ARBA" id="ARBA00023002"/>
    </source>
</evidence>
<dbReference type="GO" id="GO:0036200">
    <property type="term" value="F:3-ketosteroid 9-alpha-monooxygenase activity"/>
    <property type="evidence" value="ECO:0007669"/>
    <property type="project" value="UniProtKB-EC"/>
</dbReference>
<keyword evidence="4" id="KW-0001">2Fe-2S</keyword>
<evidence type="ECO:0000259" key="19">
    <source>
        <dbReference type="PROSITE" id="PS51085"/>
    </source>
</evidence>
<gene>
    <name evidence="21" type="ORF">D7D52_09485</name>
</gene>
<evidence type="ECO:0000256" key="7">
    <source>
        <dbReference type="ARBA" id="ARBA00022963"/>
    </source>
</evidence>
<dbReference type="InterPro" id="IPR008333">
    <property type="entry name" value="Cbr1-like_FAD-bd_dom"/>
</dbReference>
<dbReference type="InterPro" id="IPR001041">
    <property type="entry name" value="2Fe-2S_ferredoxin-type"/>
</dbReference>
<keyword evidence="10" id="KW-0411">Iron-sulfur</keyword>
<dbReference type="PROSITE" id="PS00197">
    <property type="entry name" value="2FE2S_FER_1"/>
    <property type="match status" value="1"/>
</dbReference>
<dbReference type="PRINTS" id="PR00410">
    <property type="entry name" value="PHEHYDRXLASE"/>
</dbReference>
<dbReference type="Proteomes" id="UP000267164">
    <property type="component" value="Chromosome"/>
</dbReference>
<evidence type="ECO:0000256" key="16">
    <source>
        <dbReference type="ARBA" id="ARBA00071689"/>
    </source>
</evidence>
<feature type="domain" description="FAD-binding FR-type" evidence="20">
    <location>
        <begin position="24"/>
        <end position="130"/>
    </location>
</feature>
<comment type="cofactor">
    <cofactor evidence="1">
        <name>FAD</name>
        <dbReference type="ChEBI" id="CHEBI:57692"/>
    </cofactor>
</comment>
<keyword evidence="22" id="KW-1185">Reference proteome</keyword>
<evidence type="ECO:0000256" key="12">
    <source>
        <dbReference type="ARBA" id="ARBA00023221"/>
    </source>
</evidence>
<dbReference type="InterPro" id="IPR050415">
    <property type="entry name" value="MRET"/>
</dbReference>
<dbReference type="GO" id="GO:0051537">
    <property type="term" value="F:2 iron, 2 sulfur cluster binding"/>
    <property type="evidence" value="ECO:0007669"/>
    <property type="project" value="UniProtKB-KW"/>
</dbReference>
<proteinExistence type="predicted"/>
<keyword evidence="2" id="KW-0153">Cholesterol metabolism</keyword>
<dbReference type="PROSITE" id="PS51384">
    <property type="entry name" value="FAD_FR"/>
    <property type="match status" value="1"/>
</dbReference>
<evidence type="ECO:0000256" key="14">
    <source>
        <dbReference type="ARBA" id="ARBA00050368"/>
    </source>
</evidence>
<evidence type="ECO:0000256" key="4">
    <source>
        <dbReference type="ARBA" id="ARBA00022714"/>
    </source>
</evidence>
<keyword evidence="11" id="KW-1207">Sterol metabolism</keyword>
<dbReference type="GO" id="GO:0071949">
    <property type="term" value="F:FAD binding"/>
    <property type="evidence" value="ECO:0007669"/>
    <property type="project" value="UniProtKB-ARBA"/>
</dbReference>
<keyword evidence="6" id="KW-0274">FAD</keyword>
<dbReference type="Gene3D" id="2.40.30.10">
    <property type="entry name" value="Translation factors"/>
    <property type="match status" value="1"/>
</dbReference>
<evidence type="ECO:0000313" key="21">
    <source>
        <dbReference type="EMBL" id="AYF74059.1"/>
    </source>
</evidence>
<dbReference type="PANTHER" id="PTHR47354">
    <property type="entry name" value="NADH OXIDOREDUCTASE HCR"/>
    <property type="match status" value="1"/>
</dbReference>
<evidence type="ECO:0000256" key="18">
    <source>
        <dbReference type="ARBA" id="ARBA00079721"/>
    </source>
</evidence>
<evidence type="ECO:0000256" key="15">
    <source>
        <dbReference type="ARBA" id="ARBA00066793"/>
    </source>
</evidence>
<dbReference type="InterPro" id="IPR036010">
    <property type="entry name" value="2Fe-2S_ferredoxin-like_sf"/>
</dbReference>
<dbReference type="InterPro" id="IPR017938">
    <property type="entry name" value="Riboflavin_synthase-like_b-brl"/>
</dbReference>
<keyword evidence="12" id="KW-0443">Lipid metabolism</keyword>
<evidence type="ECO:0000256" key="1">
    <source>
        <dbReference type="ARBA" id="ARBA00001974"/>
    </source>
</evidence>
<dbReference type="GO" id="GO:0016042">
    <property type="term" value="P:lipid catabolic process"/>
    <property type="evidence" value="ECO:0007669"/>
    <property type="project" value="UniProtKB-KW"/>
</dbReference>
<dbReference type="PROSITE" id="PS51085">
    <property type="entry name" value="2FE2S_FER_2"/>
    <property type="match status" value="1"/>
</dbReference>
<dbReference type="AlphaFoldDB" id="A0A386ZC37"/>
<dbReference type="InterPro" id="IPR039261">
    <property type="entry name" value="FNR_nucleotide-bd"/>
</dbReference>
<dbReference type="FunFam" id="3.10.20.30:FF:000023">
    <property type="entry name" value="3-ketosteroid-9-alpha-hydroxylase reductase subunit"/>
    <property type="match status" value="1"/>
</dbReference>
<dbReference type="EMBL" id="CP032568">
    <property type="protein sequence ID" value="AYF74059.1"/>
    <property type="molecule type" value="Genomic_DNA"/>
</dbReference>
<dbReference type="CDD" id="cd00207">
    <property type="entry name" value="fer2"/>
    <property type="match status" value="1"/>
</dbReference>
<name>A0A386ZC37_9NOCA</name>
<evidence type="ECO:0000256" key="17">
    <source>
        <dbReference type="ARBA" id="ARBA00078495"/>
    </source>
</evidence>
<dbReference type="InterPro" id="IPR017927">
    <property type="entry name" value="FAD-bd_FR_type"/>
</dbReference>
<evidence type="ECO:0000256" key="11">
    <source>
        <dbReference type="ARBA" id="ARBA00023166"/>
    </source>
</evidence>
<evidence type="ECO:0000256" key="2">
    <source>
        <dbReference type="ARBA" id="ARBA00022548"/>
    </source>
</evidence>
<dbReference type="PANTHER" id="PTHR47354:SF8">
    <property type="entry name" value="1,2-PHENYLACETYL-COA EPOXIDASE, SUBUNIT E"/>
    <property type="match status" value="1"/>
</dbReference>
<evidence type="ECO:0000259" key="20">
    <source>
        <dbReference type="PROSITE" id="PS51384"/>
    </source>
</evidence>
<keyword evidence="8" id="KW-0560">Oxidoreductase</keyword>
<dbReference type="InterPro" id="IPR012675">
    <property type="entry name" value="Beta-grasp_dom_sf"/>
</dbReference>
<evidence type="ECO:0000313" key="22">
    <source>
        <dbReference type="Proteomes" id="UP000267164"/>
    </source>
</evidence>
<evidence type="ECO:0000256" key="6">
    <source>
        <dbReference type="ARBA" id="ARBA00022827"/>
    </source>
</evidence>